<sequence>MENAGWKDFKVKSSDPVMVKASITLPKTVLQLSTVDNMPVIRAIIHNSLIVYKASDRISSDPAQVIREALSKVLVHYFPFAGRLRYKENGDLEVDCTGEGVPFVEAMVDSNLSVLGDLDDPNPSYGDLLYALPLNTDIVDHHLLVVQ</sequence>
<keyword evidence="3" id="KW-0808">Transferase</keyword>
<organism evidence="6 7">
    <name type="scientific">Taxus chinensis</name>
    <name type="common">Chinese yew</name>
    <name type="synonym">Taxus wallichiana var. chinensis</name>
    <dbReference type="NCBI Taxonomy" id="29808"/>
    <lineage>
        <taxon>Eukaryota</taxon>
        <taxon>Viridiplantae</taxon>
        <taxon>Streptophyta</taxon>
        <taxon>Embryophyta</taxon>
        <taxon>Tracheophyta</taxon>
        <taxon>Spermatophyta</taxon>
        <taxon>Pinopsida</taxon>
        <taxon>Pinidae</taxon>
        <taxon>Conifers II</taxon>
        <taxon>Cupressales</taxon>
        <taxon>Taxaceae</taxon>
        <taxon>Taxus</taxon>
    </lineage>
</organism>
<dbReference type="InterPro" id="IPR023213">
    <property type="entry name" value="CAT-like_dom_sf"/>
</dbReference>
<dbReference type="InterPro" id="IPR050898">
    <property type="entry name" value="Plant_acyltransferase"/>
</dbReference>
<comment type="pathway">
    <text evidence="1">Alkaloid biosynthesis; taxol biosynthesis.</text>
</comment>
<gene>
    <name evidence="6" type="ORF">KI387_030977</name>
</gene>
<evidence type="ECO:0000313" key="7">
    <source>
        <dbReference type="Proteomes" id="UP000824469"/>
    </source>
</evidence>
<dbReference type="AlphaFoldDB" id="A0AA38CFN9"/>
<feature type="non-terminal residue" evidence="6">
    <location>
        <position position="147"/>
    </location>
</feature>
<reference evidence="6 7" key="1">
    <citation type="journal article" date="2021" name="Nat. Plants">
        <title>The Taxus genome provides insights into paclitaxel biosynthesis.</title>
        <authorList>
            <person name="Xiong X."/>
            <person name="Gou J."/>
            <person name="Liao Q."/>
            <person name="Li Y."/>
            <person name="Zhou Q."/>
            <person name="Bi G."/>
            <person name="Li C."/>
            <person name="Du R."/>
            <person name="Wang X."/>
            <person name="Sun T."/>
            <person name="Guo L."/>
            <person name="Liang H."/>
            <person name="Lu P."/>
            <person name="Wu Y."/>
            <person name="Zhang Z."/>
            <person name="Ro D.K."/>
            <person name="Shang Y."/>
            <person name="Huang S."/>
            <person name="Yan J."/>
        </authorList>
    </citation>
    <scope>NUCLEOTIDE SEQUENCE [LARGE SCALE GENOMIC DNA]</scope>
    <source>
        <strain evidence="6">Ta-2019</strain>
    </source>
</reference>
<dbReference type="PANTHER" id="PTHR31147:SF1">
    <property type="entry name" value="ACYL TRANSFERASE 4"/>
    <property type="match status" value="1"/>
</dbReference>
<dbReference type="Proteomes" id="UP000824469">
    <property type="component" value="Unassembled WGS sequence"/>
</dbReference>
<comment type="similarity">
    <text evidence="2">Belongs to the plant acyltransferase family.</text>
</comment>
<keyword evidence="7" id="KW-1185">Reference proteome</keyword>
<keyword evidence="4" id="KW-0876">Taxol biosynthesis</keyword>
<evidence type="ECO:0000256" key="1">
    <source>
        <dbReference type="ARBA" id="ARBA00005122"/>
    </source>
</evidence>
<protein>
    <submittedName>
        <fullName evidence="6">Uncharacterized protein</fullName>
    </submittedName>
</protein>
<dbReference type="GO" id="GO:0016746">
    <property type="term" value="F:acyltransferase activity"/>
    <property type="evidence" value="ECO:0007669"/>
    <property type="project" value="UniProtKB-KW"/>
</dbReference>
<comment type="caution">
    <text evidence="6">The sequence shown here is derived from an EMBL/GenBank/DDBJ whole genome shotgun (WGS) entry which is preliminary data.</text>
</comment>
<evidence type="ECO:0000313" key="6">
    <source>
        <dbReference type="EMBL" id="KAH9299295.1"/>
    </source>
</evidence>
<dbReference type="OMA" id="RNESTHM"/>
<evidence type="ECO:0000256" key="2">
    <source>
        <dbReference type="ARBA" id="ARBA00009861"/>
    </source>
</evidence>
<evidence type="ECO:0000256" key="3">
    <source>
        <dbReference type="ARBA" id="ARBA00022679"/>
    </source>
</evidence>
<evidence type="ECO:0000256" key="5">
    <source>
        <dbReference type="ARBA" id="ARBA00023315"/>
    </source>
</evidence>
<dbReference type="EMBL" id="JAHRHJ020000010">
    <property type="protein sequence ID" value="KAH9299295.1"/>
    <property type="molecule type" value="Genomic_DNA"/>
</dbReference>
<accession>A0AA38CFN9</accession>
<dbReference type="Gene3D" id="3.30.559.10">
    <property type="entry name" value="Chloramphenicol acetyltransferase-like domain"/>
    <property type="match status" value="1"/>
</dbReference>
<evidence type="ECO:0000256" key="4">
    <source>
        <dbReference type="ARBA" id="ARBA00023059"/>
    </source>
</evidence>
<keyword evidence="5" id="KW-0012">Acyltransferase</keyword>
<name>A0AA38CFN9_TAXCH</name>
<dbReference type="Pfam" id="PF02458">
    <property type="entry name" value="Transferase"/>
    <property type="match status" value="1"/>
</dbReference>
<dbReference type="GO" id="GO:0042617">
    <property type="term" value="P:paclitaxel biosynthetic process"/>
    <property type="evidence" value="ECO:0007669"/>
    <property type="project" value="UniProtKB-KW"/>
</dbReference>
<proteinExistence type="inferred from homology"/>
<dbReference type="PANTHER" id="PTHR31147">
    <property type="entry name" value="ACYL TRANSFERASE 4"/>
    <property type="match status" value="1"/>
</dbReference>